<organism evidence="10 11">
    <name type="scientific">Escherichia coli</name>
    <dbReference type="NCBI Taxonomy" id="562"/>
    <lineage>
        <taxon>Bacteria</taxon>
        <taxon>Pseudomonadati</taxon>
        <taxon>Pseudomonadota</taxon>
        <taxon>Gammaproteobacteria</taxon>
        <taxon>Enterobacterales</taxon>
        <taxon>Enterobacteriaceae</taxon>
        <taxon>Escherichia</taxon>
    </lineage>
</organism>
<keyword evidence="4" id="KW-0658">Purine biosynthesis</keyword>
<feature type="non-terminal residue" evidence="10">
    <location>
        <position position="1"/>
    </location>
</feature>
<keyword evidence="3" id="KW-0547">Nucleotide-binding</keyword>
<dbReference type="GO" id="GO:0004637">
    <property type="term" value="F:phosphoribosylamine-glycine ligase activity"/>
    <property type="evidence" value="ECO:0007669"/>
    <property type="project" value="InterPro"/>
</dbReference>
<dbReference type="SMART" id="SM01210">
    <property type="entry name" value="GARS_C"/>
    <property type="match status" value="1"/>
</dbReference>
<reference evidence="10 11" key="1">
    <citation type="submission" date="2019-08" db="EMBL/GenBank/DDBJ databases">
        <title>Whole genome analysis of cultivated E. coli strains isolated from CD patients and healthy donors.</title>
        <authorList>
            <person name="Siniagina M.N."/>
            <person name="Markelova M.I."/>
            <person name="Laikov A.V."/>
            <person name="Boulygina E.A."/>
            <person name="Khusnutdinova D.R."/>
            <person name="Kharchenko A."/>
            <person name="Grigoryeva T.V."/>
        </authorList>
    </citation>
    <scope>NUCLEOTIDE SEQUENCE [LARGE SCALE GENOMIC DNA]</scope>
    <source>
        <strain evidence="10 11">3_77_5</strain>
    </source>
</reference>
<dbReference type="Gene3D" id="3.90.600.10">
    <property type="entry name" value="Phosphoribosylglycinamide synthetase, C-terminal domain"/>
    <property type="match status" value="1"/>
</dbReference>
<dbReference type="PANTHER" id="PTHR43472">
    <property type="entry name" value="PHOSPHORIBOSYLAMINE--GLYCINE LIGASE"/>
    <property type="match status" value="1"/>
</dbReference>
<feature type="domain" description="Phosphoribosylglycinamide synthetase C-domain" evidence="9">
    <location>
        <begin position="6"/>
        <end position="100"/>
    </location>
</feature>
<gene>
    <name evidence="10" type="ORF">FWK02_35000</name>
</gene>
<dbReference type="InterPro" id="IPR037123">
    <property type="entry name" value="PRibGlycinamide_synth_C_sf"/>
</dbReference>
<accession>A0A5C9ABR0</accession>
<dbReference type="InterPro" id="IPR000115">
    <property type="entry name" value="PRibGlycinamide_synth"/>
</dbReference>
<name>A0A5C9ABR0_ECOLX</name>
<dbReference type="InterPro" id="IPR011054">
    <property type="entry name" value="Rudment_hybrid_motif"/>
</dbReference>
<dbReference type="Proteomes" id="UP000321461">
    <property type="component" value="Unassembled WGS sequence"/>
</dbReference>
<keyword evidence="5" id="KW-0067">ATP-binding</keyword>
<dbReference type="GO" id="GO:0005524">
    <property type="term" value="F:ATP binding"/>
    <property type="evidence" value="ECO:0007669"/>
    <property type="project" value="UniProtKB-KW"/>
</dbReference>
<dbReference type="GO" id="GO:0006164">
    <property type="term" value="P:purine nucleotide biosynthetic process"/>
    <property type="evidence" value="ECO:0007669"/>
    <property type="project" value="UniProtKB-KW"/>
</dbReference>
<comment type="caution">
    <text evidence="10">The sequence shown here is derived from an EMBL/GenBank/DDBJ whole genome shotgun (WGS) entry which is preliminary data.</text>
</comment>
<keyword evidence="2 10" id="KW-0436">Ligase</keyword>
<dbReference type="FunFam" id="3.90.600.10:FF:000001">
    <property type="entry name" value="Trifunctional purine biosynthetic protein adenosine-3"/>
    <property type="match status" value="1"/>
</dbReference>
<evidence type="ECO:0000256" key="1">
    <source>
        <dbReference type="ARBA" id="ARBA00001936"/>
    </source>
</evidence>
<evidence type="ECO:0000256" key="8">
    <source>
        <dbReference type="ARBA" id="ARBA00042864"/>
    </source>
</evidence>
<dbReference type="GO" id="GO:0009113">
    <property type="term" value="P:purine nucleobase biosynthetic process"/>
    <property type="evidence" value="ECO:0007669"/>
    <property type="project" value="InterPro"/>
</dbReference>
<evidence type="ECO:0000259" key="9">
    <source>
        <dbReference type="SMART" id="SM01210"/>
    </source>
</evidence>
<evidence type="ECO:0000256" key="6">
    <source>
        <dbReference type="ARBA" id="ARBA00038345"/>
    </source>
</evidence>
<evidence type="ECO:0000256" key="3">
    <source>
        <dbReference type="ARBA" id="ARBA00022741"/>
    </source>
</evidence>
<dbReference type="EMBL" id="VSBS01002316">
    <property type="protein sequence ID" value="TXS97100.1"/>
    <property type="molecule type" value="Genomic_DNA"/>
</dbReference>
<dbReference type="Pfam" id="PF02843">
    <property type="entry name" value="GARS_C"/>
    <property type="match status" value="1"/>
</dbReference>
<protein>
    <recommendedName>
        <fullName evidence="7">Glycinamide ribonucleotide synthetase</fullName>
    </recommendedName>
    <alternativeName>
        <fullName evidence="8">Phosphoribosylglycinamide synthetase</fullName>
    </alternativeName>
</protein>
<dbReference type="SUPFAM" id="SSF51246">
    <property type="entry name" value="Rudiment single hybrid motif"/>
    <property type="match status" value="1"/>
</dbReference>
<dbReference type="PANTHER" id="PTHR43472:SF1">
    <property type="entry name" value="PHOSPHORIBOSYLAMINE--GLYCINE LIGASE, CHLOROPLASTIC"/>
    <property type="match status" value="1"/>
</dbReference>
<comment type="cofactor">
    <cofactor evidence="1">
        <name>Mn(2+)</name>
        <dbReference type="ChEBI" id="CHEBI:29035"/>
    </cofactor>
</comment>
<evidence type="ECO:0000313" key="10">
    <source>
        <dbReference type="EMBL" id="TXS97100.1"/>
    </source>
</evidence>
<sequence>EWDERASLGVVMAAGGYPGDYRTGDVIHGLPLEEVAGGKVFHAGTKLADDEQVVTNGGRVLCVTALGHTVAEAQKRAYALMTDIHWDDCFCRKDIGWRAIEREQN</sequence>
<evidence type="ECO:0000256" key="4">
    <source>
        <dbReference type="ARBA" id="ARBA00022755"/>
    </source>
</evidence>
<evidence type="ECO:0000256" key="2">
    <source>
        <dbReference type="ARBA" id="ARBA00022598"/>
    </source>
</evidence>
<dbReference type="InterPro" id="IPR020560">
    <property type="entry name" value="PRibGlycinamide_synth_C-dom"/>
</dbReference>
<dbReference type="AlphaFoldDB" id="A0A5C9ABR0"/>
<evidence type="ECO:0000313" key="11">
    <source>
        <dbReference type="Proteomes" id="UP000321461"/>
    </source>
</evidence>
<comment type="similarity">
    <text evidence="6">Belongs to the GARS family.</text>
</comment>
<evidence type="ECO:0000256" key="7">
    <source>
        <dbReference type="ARBA" id="ARBA00042242"/>
    </source>
</evidence>
<evidence type="ECO:0000256" key="5">
    <source>
        <dbReference type="ARBA" id="ARBA00022840"/>
    </source>
</evidence>
<proteinExistence type="inferred from homology"/>